<evidence type="ECO:0000256" key="1">
    <source>
        <dbReference type="SAM" id="MobiDB-lite"/>
    </source>
</evidence>
<evidence type="ECO:0000313" key="3">
    <source>
        <dbReference type="RefSeq" id="XP_030976384.1"/>
    </source>
</evidence>
<dbReference type="KEGG" id="pgri:PgNI_11824"/>
<feature type="compositionally biased region" description="Basic and acidic residues" evidence="1">
    <location>
        <begin position="138"/>
        <end position="161"/>
    </location>
</feature>
<reference evidence="3" key="2">
    <citation type="submission" date="2019-10" db="EMBL/GenBank/DDBJ databases">
        <authorList>
            <consortium name="NCBI Genome Project"/>
        </authorList>
    </citation>
    <scope>NUCLEOTIDE SEQUENCE</scope>
    <source>
        <strain evidence="3">NI907</strain>
    </source>
</reference>
<dbReference type="AlphaFoldDB" id="A0A6P8AN99"/>
<dbReference type="Proteomes" id="UP000515153">
    <property type="component" value="Chromosome V"/>
</dbReference>
<reference evidence="2 3" key="1">
    <citation type="journal article" date="2019" name="Mol. Biol. Evol.">
        <title>Blast fungal genomes show frequent chromosomal changes, gene gains and losses, and effector gene turnover.</title>
        <authorList>
            <person name="Gomez Luciano L.B."/>
            <person name="Jason Tsai I."/>
            <person name="Chuma I."/>
            <person name="Tosa Y."/>
            <person name="Chen Y.H."/>
            <person name="Li J.Y."/>
            <person name="Li M.Y."/>
            <person name="Jade Lu M.Y."/>
            <person name="Nakayashiki H."/>
            <person name="Li W.H."/>
        </authorList>
    </citation>
    <scope>NUCLEOTIDE SEQUENCE [LARGE SCALE GENOMIC DNA]</scope>
    <source>
        <strain evidence="2 3">NI907</strain>
    </source>
</reference>
<organism evidence="2 3">
    <name type="scientific">Pyricularia grisea</name>
    <name type="common">Crabgrass-specific blast fungus</name>
    <name type="synonym">Magnaporthe grisea</name>
    <dbReference type="NCBI Taxonomy" id="148305"/>
    <lineage>
        <taxon>Eukaryota</taxon>
        <taxon>Fungi</taxon>
        <taxon>Dikarya</taxon>
        <taxon>Ascomycota</taxon>
        <taxon>Pezizomycotina</taxon>
        <taxon>Sordariomycetes</taxon>
        <taxon>Sordariomycetidae</taxon>
        <taxon>Magnaporthales</taxon>
        <taxon>Pyriculariaceae</taxon>
        <taxon>Pyricularia</taxon>
    </lineage>
</organism>
<feature type="compositionally biased region" description="Polar residues" evidence="1">
    <location>
        <begin position="112"/>
        <end position="121"/>
    </location>
</feature>
<gene>
    <name evidence="3" type="ORF">PgNI_11824</name>
</gene>
<dbReference type="RefSeq" id="XP_030976384.1">
    <property type="nucleotide sequence ID" value="XM_031131786.1"/>
</dbReference>
<proteinExistence type="predicted"/>
<reference evidence="3" key="3">
    <citation type="submission" date="2025-08" db="UniProtKB">
        <authorList>
            <consortium name="RefSeq"/>
        </authorList>
    </citation>
    <scope>IDENTIFICATION</scope>
    <source>
        <strain evidence="3">NI907</strain>
    </source>
</reference>
<evidence type="ECO:0000313" key="2">
    <source>
        <dbReference type="Proteomes" id="UP000515153"/>
    </source>
</evidence>
<feature type="compositionally biased region" description="Low complexity" evidence="1">
    <location>
        <begin position="47"/>
        <end position="61"/>
    </location>
</feature>
<protein>
    <submittedName>
        <fullName evidence="3">Uncharacterized protein</fullName>
    </submittedName>
</protein>
<feature type="region of interest" description="Disordered" evidence="1">
    <location>
        <begin position="28"/>
        <end position="183"/>
    </location>
</feature>
<dbReference type="GeneID" id="41966691"/>
<feature type="compositionally biased region" description="Basic and acidic residues" evidence="1">
    <location>
        <begin position="100"/>
        <end position="111"/>
    </location>
</feature>
<keyword evidence="2" id="KW-1185">Reference proteome</keyword>
<name>A0A6P8AN99_PYRGI</name>
<sequence length="247" mass="26800">MNLKDVALLRIVRLWQGISRFYRDVQFDSGRATTKKTAEDAKKRSAEPPASTTPAPAAAPVKPKPKARPKTTQAVNEKPTTEKPGVAKKPAQSKNSRGKRGSDKTEQEGKESSVSTQNASQKRVRRDATTTEAQAEPRWAEKSKNDDKGNDCKEERDDKVHKGVQGKPNATGGAMAGFPHTKDGLPKAVVFKLSEVFGKDNERDIAENKVADVKKVNPAAPIAESLQKPITKTLASKKPNEEIGNPG</sequence>
<feature type="region of interest" description="Disordered" evidence="1">
    <location>
        <begin position="221"/>
        <end position="247"/>
    </location>
</feature>
<accession>A0A6P8AN99</accession>
<feature type="compositionally biased region" description="Basic and acidic residues" evidence="1">
    <location>
        <begin position="36"/>
        <end position="46"/>
    </location>
</feature>